<proteinExistence type="predicted"/>
<gene>
    <name evidence="1" type="ORF">QD47_28955</name>
</gene>
<dbReference type="OrthoDB" id="2624990at2"/>
<organism evidence="1 2">
    <name type="scientific">Paenibacillus terrae</name>
    <dbReference type="NCBI Taxonomy" id="159743"/>
    <lineage>
        <taxon>Bacteria</taxon>
        <taxon>Bacillati</taxon>
        <taxon>Bacillota</taxon>
        <taxon>Bacilli</taxon>
        <taxon>Bacillales</taxon>
        <taxon>Paenibacillaceae</taxon>
        <taxon>Paenibacillus</taxon>
    </lineage>
</organism>
<comment type="caution">
    <text evidence="1">The sequence shown here is derived from an EMBL/GenBank/DDBJ whole genome shotgun (WGS) entry which is preliminary data.</text>
</comment>
<accession>A0A0D7WX50</accession>
<protein>
    <submittedName>
        <fullName evidence="1">Uncharacterized protein</fullName>
    </submittedName>
</protein>
<evidence type="ECO:0000313" key="1">
    <source>
        <dbReference type="EMBL" id="KJD42312.1"/>
    </source>
</evidence>
<dbReference type="PATRIC" id="fig|159743.3.peg.6456"/>
<evidence type="ECO:0000313" key="2">
    <source>
        <dbReference type="Proteomes" id="UP000032534"/>
    </source>
</evidence>
<sequence>MVIDSIYQWWKETWRYRVITFRISRVSHYQLQMICDAINKRVNTEYEITPEMITSRVMETFIEEAFSDSTNRIAECIVPELKRKRRHIK</sequence>
<reference evidence="1 2" key="1">
    <citation type="submission" date="2014-11" db="EMBL/GenBank/DDBJ databases">
        <title>Draft Genome Sequences of Paenibacillus polymyxa NRRL B-30509 and Paenibacillus terrae NRRL B-30644, Strains from a Poultry Environment that Produce Tridecaptin A and Paenicidins.</title>
        <authorList>
            <person name="van Belkum M.J."/>
            <person name="Lohans C.T."/>
            <person name="Vederas J.C."/>
        </authorList>
    </citation>
    <scope>NUCLEOTIDE SEQUENCE [LARGE SCALE GENOMIC DNA]</scope>
    <source>
        <strain evidence="1 2">NRRL B-30644</strain>
    </source>
</reference>
<dbReference type="Proteomes" id="UP000032534">
    <property type="component" value="Unassembled WGS sequence"/>
</dbReference>
<keyword evidence="2" id="KW-1185">Reference proteome</keyword>
<dbReference type="EMBL" id="JTHP01000138">
    <property type="protein sequence ID" value="KJD42312.1"/>
    <property type="molecule type" value="Genomic_DNA"/>
</dbReference>
<name>A0A0D7WX50_9BACL</name>
<dbReference type="AlphaFoldDB" id="A0A0D7WX50"/>
<dbReference type="RefSeq" id="WP_044649376.1">
    <property type="nucleotide sequence ID" value="NZ_JTHP01000138.1"/>
</dbReference>